<dbReference type="KEGG" id="tad:TRIADDRAFT_54728"/>
<dbReference type="InterPro" id="IPR050271">
    <property type="entry name" value="UDP-glycosyltransferase"/>
</dbReference>
<dbReference type="EMBL" id="DS985243">
    <property type="protein sequence ID" value="EDV26584.1"/>
    <property type="molecule type" value="Genomic_DNA"/>
</dbReference>
<accession>B3RSU0</accession>
<dbReference type="GO" id="GO:0016020">
    <property type="term" value="C:membrane"/>
    <property type="evidence" value="ECO:0007669"/>
    <property type="project" value="UniProtKB-SubCell"/>
</dbReference>
<dbReference type="AlphaFoldDB" id="B3RSU0"/>
<dbReference type="GeneID" id="6752313"/>
<dbReference type="PANTHER" id="PTHR48043">
    <property type="entry name" value="EG:EG0003.4 PROTEIN-RELATED"/>
    <property type="match status" value="1"/>
</dbReference>
<dbReference type="Proteomes" id="UP000009022">
    <property type="component" value="Unassembled WGS sequence"/>
</dbReference>
<dbReference type="GO" id="GO:0015020">
    <property type="term" value="F:glucuronosyltransferase activity"/>
    <property type="evidence" value="ECO:0007669"/>
    <property type="project" value="UniProtKB-EC"/>
</dbReference>
<evidence type="ECO:0000256" key="4">
    <source>
        <dbReference type="RuleBase" id="RU003718"/>
    </source>
</evidence>
<dbReference type="GO" id="GO:0008194">
    <property type="term" value="F:UDP-glycosyltransferase activity"/>
    <property type="evidence" value="ECO:0000318"/>
    <property type="project" value="GO_Central"/>
</dbReference>
<dbReference type="OMA" id="IIARMND"/>
<dbReference type="InParanoid" id="B3RSU0"/>
<dbReference type="SUPFAM" id="SSF53756">
    <property type="entry name" value="UDP-Glycosyltransferase/glycogen phosphorylase"/>
    <property type="match status" value="1"/>
</dbReference>
<dbReference type="eggNOG" id="KOG1192">
    <property type="taxonomic scope" value="Eukaryota"/>
</dbReference>
<dbReference type="PhylomeDB" id="B3RSU0"/>
<dbReference type="HOGENOM" id="CLU_012949_3_1_1"/>
<organism evidence="6 7">
    <name type="scientific">Trichoplax adhaerens</name>
    <name type="common">Trichoplax reptans</name>
    <dbReference type="NCBI Taxonomy" id="10228"/>
    <lineage>
        <taxon>Eukaryota</taxon>
        <taxon>Metazoa</taxon>
        <taxon>Placozoa</taxon>
        <taxon>Uniplacotomia</taxon>
        <taxon>Trichoplacea</taxon>
        <taxon>Trichoplacidae</taxon>
        <taxon>Trichoplax</taxon>
    </lineage>
</organism>
<comment type="similarity">
    <text evidence="1 4">Belongs to the UDP-glycosyltransferase family.</text>
</comment>
<evidence type="ECO:0000256" key="2">
    <source>
        <dbReference type="ARBA" id="ARBA00022676"/>
    </source>
</evidence>
<gene>
    <name evidence="6" type="ORF">TRIADDRAFT_54728</name>
</gene>
<reference evidence="6 7" key="1">
    <citation type="journal article" date="2008" name="Nature">
        <title>The Trichoplax genome and the nature of placozoans.</title>
        <authorList>
            <person name="Srivastava M."/>
            <person name="Begovic E."/>
            <person name="Chapman J."/>
            <person name="Putnam N.H."/>
            <person name="Hellsten U."/>
            <person name="Kawashima T."/>
            <person name="Kuo A."/>
            <person name="Mitros T."/>
            <person name="Salamov A."/>
            <person name="Carpenter M.L."/>
            <person name="Signorovitch A.Y."/>
            <person name="Moreno M.A."/>
            <person name="Kamm K."/>
            <person name="Grimwood J."/>
            <person name="Schmutz J."/>
            <person name="Shapiro H."/>
            <person name="Grigoriev I.V."/>
            <person name="Buss L.W."/>
            <person name="Schierwater B."/>
            <person name="Dellaporta S.L."/>
            <person name="Rokhsar D.S."/>
        </authorList>
    </citation>
    <scope>NUCLEOTIDE SEQUENCE [LARGE SCALE GENOMIC DNA]</scope>
    <source>
        <strain evidence="6 7">Grell-BS-1999</strain>
    </source>
</reference>
<name>B3RSU0_TRIAD</name>
<keyword evidence="7" id="KW-1185">Reference proteome</keyword>
<comment type="catalytic activity">
    <reaction evidence="5">
        <text>glucuronate acceptor + UDP-alpha-D-glucuronate = acceptor beta-D-glucuronoside + UDP + H(+)</text>
        <dbReference type="Rhea" id="RHEA:21032"/>
        <dbReference type="ChEBI" id="CHEBI:15378"/>
        <dbReference type="ChEBI" id="CHEBI:58052"/>
        <dbReference type="ChEBI" id="CHEBI:58223"/>
        <dbReference type="ChEBI" id="CHEBI:132367"/>
        <dbReference type="ChEBI" id="CHEBI:132368"/>
        <dbReference type="EC" id="2.4.1.17"/>
    </reaction>
</comment>
<evidence type="ECO:0000256" key="1">
    <source>
        <dbReference type="ARBA" id="ARBA00009995"/>
    </source>
</evidence>
<dbReference type="FunFam" id="3.40.50.2000:FF:000354">
    <property type="entry name" value="UDP-glucuronosyltransferase"/>
    <property type="match status" value="1"/>
</dbReference>
<evidence type="ECO:0000256" key="5">
    <source>
        <dbReference type="RuleBase" id="RU362059"/>
    </source>
</evidence>
<dbReference type="Gene3D" id="3.40.50.2000">
    <property type="entry name" value="Glycogen Phosphorylase B"/>
    <property type="match status" value="2"/>
</dbReference>
<dbReference type="OrthoDB" id="5835829at2759"/>
<dbReference type="RefSeq" id="XP_002110580.1">
    <property type="nucleotide sequence ID" value="XM_002110544.1"/>
</dbReference>
<dbReference type="PANTHER" id="PTHR48043:SF145">
    <property type="entry name" value="FI06409P-RELATED"/>
    <property type="match status" value="1"/>
</dbReference>
<dbReference type="STRING" id="10228.B3RSU0"/>
<dbReference type="CTD" id="6752313"/>
<dbReference type="FunCoup" id="B3RSU0">
    <property type="interactions" value="321"/>
</dbReference>
<proteinExistence type="inferred from homology"/>
<evidence type="ECO:0000313" key="7">
    <source>
        <dbReference type="Proteomes" id="UP000009022"/>
    </source>
</evidence>
<dbReference type="InterPro" id="IPR002213">
    <property type="entry name" value="UDP_glucos_trans"/>
</dbReference>
<evidence type="ECO:0000313" key="6">
    <source>
        <dbReference type="EMBL" id="EDV26584.1"/>
    </source>
</evidence>
<dbReference type="CDD" id="cd03784">
    <property type="entry name" value="GT1_Gtf-like"/>
    <property type="match status" value="1"/>
</dbReference>
<dbReference type="Pfam" id="PF00201">
    <property type="entry name" value="UDPGT"/>
    <property type="match status" value="1"/>
</dbReference>
<protein>
    <recommendedName>
        <fullName evidence="5">UDP-glucuronosyltransferase</fullName>
        <ecNumber evidence="5">2.4.1.17</ecNumber>
    </recommendedName>
</protein>
<dbReference type="PROSITE" id="PS00375">
    <property type="entry name" value="UDPGT"/>
    <property type="match status" value="1"/>
</dbReference>
<sequence>MKTLSRVCVFFMLIISTPCILALKVGVLPLVAGSHTLSMDAITRQILQRGHQAITIISNEDRYLKRLMPSALALYEVDEPLTEMDSQKMLTSKIRLQILRNFYEIQSRYCDATLSNKTLLQSIQDVDIIITDNLYVCSILLPELLNKPSIIMSFSAGIAGMHTFLGEYEPTTYIPIHGSMISSQKMTFKQRAINVIQGKIMYAAMNYISASAINKLRLKHNISMHLTLDQLRRKFSLHLSSIDFSIEYARPLPPYIHVVGPVTPRPPSSLPPIFENIIQNLKNQTIIVLSFGSELQLSNEKLPEMVTALRQLPYTIIWKTKQNIQNIPSNVKIMEWIPQNDLLGCNKTIALITHCGCNSLYEAAYHGVPMIGMPAMIEQMGNAARMVHAGIGIHVDFHSFEAADMINAVTELVENSRYKENVAKVAKIIKSNGRSPADAIVDWIEMLYHCCLGEGLTFLPRID</sequence>
<comment type="subcellular location">
    <subcellularLocation>
        <location evidence="5">Membrane</location>
        <topology evidence="5">Single-pass membrane protein</topology>
    </subcellularLocation>
</comment>
<keyword evidence="3 4" id="KW-0808">Transferase</keyword>
<dbReference type="EC" id="2.4.1.17" evidence="5"/>
<keyword evidence="2 4" id="KW-0328">Glycosyltransferase</keyword>
<dbReference type="InterPro" id="IPR035595">
    <property type="entry name" value="UDP_glycos_trans_CS"/>
</dbReference>
<evidence type="ECO:0000256" key="3">
    <source>
        <dbReference type="ARBA" id="ARBA00022679"/>
    </source>
</evidence>
<dbReference type="FunFam" id="3.40.50.2000:FF:000021">
    <property type="entry name" value="UDP-glucuronosyltransferase"/>
    <property type="match status" value="1"/>
</dbReference>